<feature type="compositionally biased region" description="Low complexity" evidence="3">
    <location>
        <begin position="273"/>
        <end position="282"/>
    </location>
</feature>
<dbReference type="GO" id="GO:0030276">
    <property type="term" value="F:clathrin binding"/>
    <property type="evidence" value="ECO:0007669"/>
    <property type="project" value="TreeGrafter"/>
</dbReference>
<organism evidence="4 5">
    <name type="scientific">Platanthera zijinensis</name>
    <dbReference type="NCBI Taxonomy" id="2320716"/>
    <lineage>
        <taxon>Eukaryota</taxon>
        <taxon>Viridiplantae</taxon>
        <taxon>Streptophyta</taxon>
        <taxon>Embryophyta</taxon>
        <taxon>Tracheophyta</taxon>
        <taxon>Spermatophyta</taxon>
        <taxon>Magnoliopsida</taxon>
        <taxon>Liliopsida</taxon>
        <taxon>Asparagales</taxon>
        <taxon>Orchidaceae</taxon>
        <taxon>Orchidoideae</taxon>
        <taxon>Orchideae</taxon>
        <taxon>Orchidinae</taxon>
        <taxon>Platanthera</taxon>
    </lineage>
</organism>
<proteinExistence type="predicted"/>
<comment type="caution">
    <text evidence="4">The sequence shown here is derived from an EMBL/GenBank/DDBJ whole genome shotgun (WGS) entry which is preliminary data.</text>
</comment>
<feature type="compositionally biased region" description="Basic and acidic residues" evidence="3">
    <location>
        <begin position="976"/>
        <end position="1072"/>
    </location>
</feature>
<evidence type="ECO:0000256" key="1">
    <source>
        <dbReference type="ARBA" id="ARBA00023054"/>
    </source>
</evidence>
<dbReference type="PANTHER" id="PTHR23172:SF87">
    <property type="entry name" value="CHAPERONE DNAJ-DOMAIN SUPERFAMILY PROTEIN"/>
    <property type="match status" value="1"/>
</dbReference>
<dbReference type="GO" id="GO:0031982">
    <property type="term" value="C:vesicle"/>
    <property type="evidence" value="ECO:0007669"/>
    <property type="project" value="TreeGrafter"/>
</dbReference>
<evidence type="ECO:0000256" key="2">
    <source>
        <dbReference type="SAM" id="Coils"/>
    </source>
</evidence>
<feature type="compositionally biased region" description="Basic and acidic residues" evidence="3">
    <location>
        <begin position="830"/>
        <end position="839"/>
    </location>
</feature>
<dbReference type="GO" id="GO:0005737">
    <property type="term" value="C:cytoplasm"/>
    <property type="evidence" value="ECO:0007669"/>
    <property type="project" value="TreeGrafter"/>
</dbReference>
<feature type="region of interest" description="Disordered" evidence="3">
    <location>
        <begin position="945"/>
        <end position="964"/>
    </location>
</feature>
<evidence type="ECO:0000313" key="4">
    <source>
        <dbReference type="EMBL" id="KAK8914597.1"/>
    </source>
</evidence>
<name>A0AAP0FU20_9ASPA</name>
<dbReference type="GO" id="GO:0072583">
    <property type="term" value="P:clathrin-dependent endocytosis"/>
    <property type="evidence" value="ECO:0007669"/>
    <property type="project" value="TreeGrafter"/>
</dbReference>
<reference evidence="4 5" key="1">
    <citation type="journal article" date="2022" name="Nat. Plants">
        <title>Genomes of leafy and leafless Platanthera orchids illuminate the evolution of mycoheterotrophy.</title>
        <authorList>
            <person name="Li M.H."/>
            <person name="Liu K.W."/>
            <person name="Li Z."/>
            <person name="Lu H.C."/>
            <person name="Ye Q.L."/>
            <person name="Zhang D."/>
            <person name="Wang J.Y."/>
            <person name="Li Y.F."/>
            <person name="Zhong Z.M."/>
            <person name="Liu X."/>
            <person name="Yu X."/>
            <person name="Liu D.K."/>
            <person name="Tu X.D."/>
            <person name="Liu B."/>
            <person name="Hao Y."/>
            <person name="Liao X.Y."/>
            <person name="Jiang Y.T."/>
            <person name="Sun W.H."/>
            <person name="Chen J."/>
            <person name="Chen Y.Q."/>
            <person name="Ai Y."/>
            <person name="Zhai J.W."/>
            <person name="Wu S.S."/>
            <person name="Zhou Z."/>
            <person name="Hsiao Y.Y."/>
            <person name="Wu W.L."/>
            <person name="Chen Y.Y."/>
            <person name="Lin Y.F."/>
            <person name="Hsu J.L."/>
            <person name="Li C.Y."/>
            <person name="Wang Z.W."/>
            <person name="Zhao X."/>
            <person name="Zhong W.Y."/>
            <person name="Ma X.K."/>
            <person name="Ma L."/>
            <person name="Huang J."/>
            <person name="Chen G.Z."/>
            <person name="Huang M.Z."/>
            <person name="Huang L."/>
            <person name="Peng D.H."/>
            <person name="Luo Y.B."/>
            <person name="Zou S.Q."/>
            <person name="Chen S.P."/>
            <person name="Lan S."/>
            <person name="Tsai W.C."/>
            <person name="Van de Peer Y."/>
            <person name="Liu Z.J."/>
        </authorList>
    </citation>
    <scope>NUCLEOTIDE SEQUENCE [LARGE SCALE GENOMIC DNA]</scope>
    <source>
        <strain evidence="4">Lor287</strain>
    </source>
</reference>
<feature type="compositionally biased region" description="Polar residues" evidence="3">
    <location>
        <begin position="945"/>
        <end position="959"/>
    </location>
</feature>
<feature type="region of interest" description="Disordered" evidence="3">
    <location>
        <begin position="260"/>
        <end position="284"/>
    </location>
</feature>
<dbReference type="AlphaFoldDB" id="A0AAP0FU20"/>
<accession>A0AAP0FU20</accession>
<sequence>MEELQEPFLAERTRKGGARSTCGYGARPASLAAAKMDDYTEIFGGFAASCSIPVLVLPEAMEGYWEPLLESQSMNYSEIFGDIDAGTFPLYYEELLSTGKGSKVGDDRFQEVPNGGQFENGIFELHQEVLIGDHIEISKVNQKSSTFHSSLNIEQLKISGRTSQKSMIDEVKSTMCSSGLQANHGPDFEDDTASSIGFVEEDENPKTIESDDHILSGYMEEEEEKGGKEMDFLNTRFVGALVDGSDNDLKDDHKPSKYFTLESKSEDLKQHSRSSSYHSTSSGDGPFSDYSFLTISDINLHTQPLQVPPPSRAPPKLDMKQEMHKSELFEASNTTFSDELIPKTYKGYHGHHVGVRTRHALKETAKNNCPIYLNAEVDASSAAAASAAAVVEAMEQAQASLKSAKELMERNRENHQSGRKKDSHYLGSWNEQNISFAGRLRHITPKLAHKVVPNQVERANPFFSEDAEGAIQGKESRFYLLSDERERSHERKIDKQFYELGGIDKLMRTRVISDEKYIREEATPNAYQFFPEKETYGTHMKIISHSDNDNNLEKLQKYRSEKILYPGGELEVQDRNAKNLKSGTTVENVEILDILETSDIPSLKRDDEDNQKVGKVFQVLDESKIKAEHGISLVKHDRNEKERKECQESSICEAGKKNEDDNKELNSRGRNDSGLMNFCSDSKLEGFDGEVVGKTLGRGKEFDEIHGASIAFDHDALASDEHMVHSSKVFNYHSTSEFKKFVVKLSSLENASDAEVGKECVKSFSSDKEKNLEEMRDECPLGMLNKTMRETYITGYNEGKYSESKEIDYTSEKEIDEKFSETNKSSEPVQNEKKLKHEQSAKLNTHNRIEAKVGKVSVRSDFLANAKDDFKLQQNEEEKKEHELPPKFENFMDKLTTDEEQRKGDKHIVVQAASELEKKIKILSACQQGLQRIRVQDDEVIQQAKSLSPSVNASRSSLKQMEKSIPDEWRDANYIRKELSDSERKEAEHRRKLEEEREREREKDRIAVEKTSESCEKVFPESRERPERSEKSSAEVFEKSEKAANEAKLRAERAAVERATAEARERAIERALSEQASLGGRRQAETLTNVSKEKSRKHNTSEGIVRPGEKDSEISLKPASNVYDAPVDANSQSGGLEEESPLRCKARKERHQRMVERAEKALAEKNMRDLLAQKEQAERNRLAESLDAEVKRWSNGKEGNLRALLSTLQYILGHDSGWQPIPLTEVITAAAVRKAYRKATLYVHPDKLQQRGAIIQHKYICEKVFDLLKDAWNRFNSEGW</sequence>
<dbReference type="Gene3D" id="1.10.287.110">
    <property type="entry name" value="DnaJ domain"/>
    <property type="match status" value="1"/>
</dbReference>
<dbReference type="Proteomes" id="UP001418222">
    <property type="component" value="Unassembled WGS sequence"/>
</dbReference>
<evidence type="ECO:0000313" key="5">
    <source>
        <dbReference type="Proteomes" id="UP001418222"/>
    </source>
</evidence>
<evidence type="ECO:0000256" key="3">
    <source>
        <dbReference type="SAM" id="MobiDB-lite"/>
    </source>
</evidence>
<dbReference type="SUPFAM" id="SSF46565">
    <property type="entry name" value="Chaperone J-domain"/>
    <property type="match status" value="1"/>
</dbReference>
<dbReference type="EMBL" id="JBBWWQ010000021">
    <property type="protein sequence ID" value="KAK8914597.1"/>
    <property type="molecule type" value="Genomic_DNA"/>
</dbReference>
<keyword evidence="1 2" id="KW-0175">Coiled coil</keyword>
<dbReference type="InterPro" id="IPR036869">
    <property type="entry name" value="J_dom_sf"/>
</dbReference>
<feature type="region of interest" description="Disordered" evidence="3">
    <location>
        <begin position="818"/>
        <end position="839"/>
    </location>
</feature>
<feature type="coiled-coil region" evidence="2">
    <location>
        <begin position="1148"/>
        <end position="1180"/>
    </location>
</feature>
<feature type="coiled-coil region" evidence="2">
    <location>
        <begin position="387"/>
        <end position="414"/>
    </location>
</feature>
<dbReference type="PANTHER" id="PTHR23172">
    <property type="entry name" value="AUXILIN/CYCLIN G-ASSOCIATED KINASE-RELATED"/>
    <property type="match status" value="1"/>
</dbReference>
<gene>
    <name evidence="4" type="ORF">KSP39_PZI023631</name>
</gene>
<protein>
    <submittedName>
        <fullName evidence="4">Auxilin-related protein 2</fullName>
    </submittedName>
</protein>
<dbReference type="FunFam" id="1.10.287.110:FF:000009">
    <property type="entry name" value="Auxilin-related protein 1"/>
    <property type="match status" value="1"/>
</dbReference>
<keyword evidence="5" id="KW-1185">Reference proteome</keyword>
<dbReference type="GO" id="GO:0072318">
    <property type="term" value="P:clathrin coat disassembly"/>
    <property type="evidence" value="ECO:0007669"/>
    <property type="project" value="TreeGrafter"/>
</dbReference>
<feature type="region of interest" description="Disordered" evidence="3">
    <location>
        <begin position="976"/>
        <end position="1148"/>
    </location>
</feature>